<dbReference type="OrthoDB" id="9782926at2"/>
<dbReference type="Gene3D" id="2.160.10.10">
    <property type="entry name" value="Hexapeptide repeat proteins"/>
    <property type="match status" value="2"/>
</dbReference>
<sequence length="230" mass="24507">MTNQPKNLQVGKNVVIHADVWIGDNVKIGDNTVIYSGTEIGNDIEIGANCVLGIIPGSNQRMRKASTNIDPLRIGEGTKIGHLVSIYSGTTLESYNFIGDHASIRENVKVGKETVIGRAALVELNTTIGDRCKIQTLVYVTGDTTIEDDVFIGPCVSMSNDKYMGAKNYSMKGPHIRTEAKIGNNASILPNVTIREKAIVGAGAVVTKDIEKGVTVTGVPAKPLKEGDGD</sequence>
<proteinExistence type="predicted"/>
<dbReference type="PANTHER" id="PTHR43300:SF4">
    <property type="entry name" value="ACYL-[ACYL-CARRIER-PROTEIN]--UDP-N-ACETYLGLUCOSAMINE O-ACYLTRANSFERASE"/>
    <property type="match status" value="1"/>
</dbReference>
<dbReference type="Pfam" id="PF00132">
    <property type="entry name" value="Hexapep"/>
    <property type="match status" value="3"/>
</dbReference>
<dbReference type="InterPro" id="IPR001451">
    <property type="entry name" value="Hexapep"/>
</dbReference>
<dbReference type="InterPro" id="IPR050179">
    <property type="entry name" value="Trans_hexapeptide_repeat"/>
</dbReference>
<dbReference type="PANTHER" id="PTHR43300">
    <property type="entry name" value="ACETYLTRANSFERASE"/>
    <property type="match status" value="1"/>
</dbReference>
<dbReference type="CDD" id="cd03358">
    <property type="entry name" value="LbH_WxcM_N_like"/>
    <property type="match status" value="1"/>
</dbReference>
<accession>A0A345BUD3</accession>
<gene>
    <name evidence="1" type="ORF">DT065_00050</name>
</gene>
<reference evidence="1 2" key="1">
    <citation type="journal article" date="2018" name="J. Microbiol.">
        <title>Salicibibacter kimchii gen. nov., sp. nov., a moderately halophilic and alkalitolerant bacterium in the family Bacillaceae, isolated from kimchi.</title>
        <authorList>
            <person name="Jang J.Y."/>
            <person name="Oh Y.J."/>
            <person name="Lim S.K."/>
            <person name="Park H.K."/>
            <person name="Lee C."/>
            <person name="Kim J.Y."/>
            <person name="Lee M.A."/>
            <person name="Choi H.J."/>
        </authorList>
    </citation>
    <scope>NUCLEOTIDE SEQUENCE [LARGE SCALE GENOMIC DNA]</scope>
    <source>
        <strain evidence="1 2">NKC1-1</strain>
    </source>
</reference>
<protein>
    <submittedName>
        <fullName evidence="1">N-acetyltransferase</fullName>
    </submittedName>
</protein>
<name>A0A345BUD3_9BACI</name>
<evidence type="ECO:0000313" key="2">
    <source>
        <dbReference type="Proteomes" id="UP000252100"/>
    </source>
</evidence>
<dbReference type="Proteomes" id="UP000252100">
    <property type="component" value="Chromosome"/>
</dbReference>
<evidence type="ECO:0000313" key="1">
    <source>
        <dbReference type="EMBL" id="AXF54564.1"/>
    </source>
</evidence>
<organism evidence="1 2">
    <name type="scientific">Salicibibacter kimchii</name>
    <dbReference type="NCBI Taxonomy" id="2099786"/>
    <lineage>
        <taxon>Bacteria</taxon>
        <taxon>Bacillati</taxon>
        <taxon>Bacillota</taxon>
        <taxon>Bacilli</taxon>
        <taxon>Bacillales</taxon>
        <taxon>Bacillaceae</taxon>
        <taxon>Salicibibacter</taxon>
    </lineage>
</organism>
<dbReference type="KEGG" id="rue:DT065_00050"/>
<dbReference type="InterPro" id="IPR011004">
    <property type="entry name" value="Trimer_LpxA-like_sf"/>
</dbReference>
<dbReference type="EMBL" id="CP031092">
    <property type="protein sequence ID" value="AXF54564.1"/>
    <property type="molecule type" value="Genomic_DNA"/>
</dbReference>
<dbReference type="SUPFAM" id="SSF51161">
    <property type="entry name" value="Trimeric LpxA-like enzymes"/>
    <property type="match status" value="1"/>
</dbReference>
<keyword evidence="2" id="KW-1185">Reference proteome</keyword>
<keyword evidence="1" id="KW-0808">Transferase</keyword>
<dbReference type="GO" id="GO:0016740">
    <property type="term" value="F:transferase activity"/>
    <property type="evidence" value="ECO:0007669"/>
    <property type="project" value="UniProtKB-KW"/>
</dbReference>
<dbReference type="AlphaFoldDB" id="A0A345BUD3"/>